<keyword evidence="4" id="KW-0408">Iron</keyword>
<dbReference type="NCBIfam" id="TIGR00434">
    <property type="entry name" value="cysH"/>
    <property type="match status" value="1"/>
</dbReference>
<comment type="subcellular location">
    <subcellularLocation>
        <location evidence="4">Cytoplasm</location>
    </subcellularLocation>
</comment>
<dbReference type="InterPro" id="IPR002500">
    <property type="entry name" value="PAPS_reduct_dom"/>
</dbReference>
<gene>
    <name evidence="4" type="primary">cysH</name>
    <name evidence="7" type="ORF">ET996_08355</name>
</gene>
<feature type="domain" description="Phosphoadenosine phosphosulphate reductase" evidence="6">
    <location>
        <begin position="96"/>
        <end position="264"/>
    </location>
</feature>
<evidence type="ECO:0000256" key="4">
    <source>
        <dbReference type="HAMAP-Rule" id="MF_00063"/>
    </source>
</evidence>
<evidence type="ECO:0000313" key="8">
    <source>
        <dbReference type="Proteomes" id="UP000291933"/>
    </source>
</evidence>
<comment type="function">
    <text evidence="4">Catalyzes the formation of sulfite from adenosine 5'-phosphosulfate (APS) using thioredoxin as an electron donor.</text>
</comment>
<feature type="active site" description="Nucleophile; cysteine thiosulfonate intermediate" evidence="4">
    <location>
        <position position="284"/>
    </location>
</feature>
<dbReference type="GO" id="GO:0051539">
    <property type="term" value="F:4 iron, 4 sulfur cluster binding"/>
    <property type="evidence" value="ECO:0007669"/>
    <property type="project" value="UniProtKB-UniRule"/>
</dbReference>
<feature type="binding site" evidence="4">
    <location>
        <position position="258"/>
    </location>
    <ligand>
        <name>[4Fe-4S] cluster</name>
        <dbReference type="ChEBI" id="CHEBI:49883"/>
    </ligand>
</feature>
<keyword evidence="2 4" id="KW-0560">Oxidoreductase</keyword>
<feature type="binding site" evidence="4">
    <location>
        <position position="261"/>
    </location>
    <ligand>
        <name>[4Fe-4S] cluster</name>
        <dbReference type="ChEBI" id="CHEBI:49883"/>
    </ligand>
</feature>
<keyword evidence="8" id="KW-1185">Reference proteome</keyword>
<dbReference type="GO" id="GO:0043866">
    <property type="term" value="F:adenylyl-sulfate reductase (thioredoxin) activity"/>
    <property type="evidence" value="ECO:0007669"/>
    <property type="project" value="UniProtKB-EC"/>
</dbReference>
<comment type="pathway">
    <text evidence="3 4">Sulfur metabolism; hydrogen sulfide biosynthesis; sulfite from sulfate.</text>
</comment>
<dbReference type="SUPFAM" id="SSF52402">
    <property type="entry name" value="Adenine nucleotide alpha hydrolases-like"/>
    <property type="match status" value="1"/>
</dbReference>
<dbReference type="Pfam" id="PF01507">
    <property type="entry name" value="PAPS_reduct"/>
    <property type="match status" value="1"/>
</dbReference>
<dbReference type="PANTHER" id="PTHR46509:SF1">
    <property type="entry name" value="PHOSPHOADENOSINE PHOSPHOSULFATE REDUCTASE"/>
    <property type="match status" value="1"/>
</dbReference>
<name>A0A4Q9KLI4_PROTD</name>
<dbReference type="GO" id="GO:0019379">
    <property type="term" value="P:sulfate assimilation, phosphoadenylyl sulfate reduction by phosphoadenylyl-sulfate reductase (thioredoxin)"/>
    <property type="evidence" value="ECO:0007669"/>
    <property type="project" value="UniProtKB-UniRule"/>
</dbReference>
<keyword evidence="4" id="KW-0411">Iron-sulfur</keyword>
<evidence type="ECO:0000256" key="3">
    <source>
        <dbReference type="ARBA" id="ARBA00024327"/>
    </source>
</evidence>
<feature type="binding site" evidence="4">
    <location>
        <position position="176"/>
    </location>
    <ligand>
        <name>[4Fe-4S] cluster</name>
        <dbReference type="ChEBI" id="CHEBI:49883"/>
    </ligand>
</feature>
<comment type="caution">
    <text evidence="7">The sequence shown here is derived from an EMBL/GenBank/DDBJ whole genome shotgun (WGS) entry which is preliminary data.</text>
</comment>
<dbReference type="GO" id="GO:0004604">
    <property type="term" value="F:phosphoadenylyl-sulfate reductase (thioredoxin) activity"/>
    <property type="evidence" value="ECO:0007669"/>
    <property type="project" value="UniProtKB-UniRule"/>
</dbReference>
<dbReference type="EMBL" id="SDMR01000009">
    <property type="protein sequence ID" value="TBT94790.1"/>
    <property type="molecule type" value="Genomic_DNA"/>
</dbReference>
<comment type="cofactor">
    <cofactor evidence="4">
        <name>[4Fe-4S] cluster</name>
        <dbReference type="ChEBI" id="CHEBI:49883"/>
    </cofactor>
    <text evidence="4">Binds 1 [4Fe-4S] cluster per subunit.</text>
</comment>
<dbReference type="HAMAP" id="MF_00063">
    <property type="entry name" value="CysH"/>
    <property type="match status" value="1"/>
</dbReference>
<comment type="similarity">
    <text evidence="1 4">Belongs to the PAPS reductase family. CysH subfamily.</text>
</comment>
<feature type="binding site" evidence="4">
    <location>
        <position position="175"/>
    </location>
    <ligand>
        <name>[4Fe-4S] cluster</name>
        <dbReference type="ChEBI" id="CHEBI:49883"/>
    </ligand>
</feature>
<dbReference type="CDD" id="cd23945">
    <property type="entry name" value="PAPS_reductase"/>
    <property type="match status" value="1"/>
</dbReference>
<evidence type="ECO:0000256" key="1">
    <source>
        <dbReference type="ARBA" id="ARBA00009732"/>
    </source>
</evidence>
<dbReference type="InterPro" id="IPR004511">
    <property type="entry name" value="PAPS/APS_Rdtase"/>
</dbReference>
<dbReference type="GO" id="GO:0005737">
    <property type="term" value="C:cytoplasm"/>
    <property type="evidence" value="ECO:0007669"/>
    <property type="project" value="UniProtKB-SubCell"/>
</dbReference>
<dbReference type="GO" id="GO:0046872">
    <property type="term" value="F:metal ion binding"/>
    <property type="evidence" value="ECO:0007669"/>
    <property type="project" value="UniProtKB-KW"/>
</dbReference>
<dbReference type="Gene3D" id="3.40.50.620">
    <property type="entry name" value="HUPs"/>
    <property type="match status" value="1"/>
</dbReference>
<evidence type="ECO:0000256" key="2">
    <source>
        <dbReference type="ARBA" id="ARBA00023002"/>
    </source>
</evidence>
<accession>A0A4Q9KLI4</accession>
<dbReference type="RefSeq" id="WP_131172106.1">
    <property type="nucleotide sequence ID" value="NZ_FXTL01000009.1"/>
</dbReference>
<organism evidence="7 8">
    <name type="scientific">Propioniciclava tarda</name>
    <dbReference type="NCBI Taxonomy" id="433330"/>
    <lineage>
        <taxon>Bacteria</taxon>
        <taxon>Bacillati</taxon>
        <taxon>Actinomycetota</taxon>
        <taxon>Actinomycetes</taxon>
        <taxon>Propionibacteriales</taxon>
        <taxon>Propionibacteriaceae</taxon>
        <taxon>Propioniciclava</taxon>
    </lineage>
</organism>
<dbReference type="GO" id="GO:0070814">
    <property type="term" value="P:hydrogen sulfide biosynthetic process"/>
    <property type="evidence" value="ECO:0007669"/>
    <property type="project" value="UniProtKB-UniRule"/>
</dbReference>
<keyword evidence="4" id="KW-0963">Cytoplasm</keyword>
<dbReference type="AlphaFoldDB" id="A0A4Q9KLI4"/>
<sequence length="295" mass="30978">MSNHVLPVPVPELVEGELVEGASTSSANGGLVGGEPAADPFAPHGPGRARTEADLHDLAAQGAERFADANTAGRDPETVAREVLAWASQTFGTSIAVACSMAGDTVVAHLAAQASPGVDVLFLQTGYHFPETIGTRDALAATIDAHVIDVLPRQSVAEQDATHGPKLHDRDPSLCCALRKTEPINRELASYEAWITGLRREDSPLRAATALVEWDAVHAMVKINPIATWTFDQLADYAGRHAVPINLLLGEGYPSIGCAPCTRPVAPGEDPRAGRWAGLAKTECGLHVAPTSKDA</sequence>
<keyword evidence="4" id="KW-0479">Metal-binding</keyword>
<dbReference type="Proteomes" id="UP000291933">
    <property type="component" value="Unassembled WGS sequence"/>
</dbReference>
<feature type="region of interest" description="Disordered" evidence="5">
    <location>
        <begin position="24"/>
        <end position="50"/>
    </location>
</feature>
<reference evidence="7 8" key="1">
    <citation type="submission" date="2019-01" db="EMBL/GenBank/DDBJ databases">
        <title>Lactibacter flavus gen. nov., sp. nov., a novel bacterium of the family Propionibacteriaceae isolated from raw milk and dairy products.</title>
        <authorList>
            <person name="Huptas C."/>
            <person name="Wenning M."/>
            <person name="Breitenwieser F."/>
            <person name="Doll E."/>
            <person name="Von Neubeck M."/>
            <person name="Busse H.-J."/>
            <person name="Scherer S."/>
        </authorList>
    </citation>
    <scope>NUCLEOTIDE SEQUENCE [LARGE SCALE GENOMIC DNA]</scope>
    <source>
        <strain evidence="7 8">DSM 22130</strain>
    </source>
</reference>
<dbReference type="NCBIfam" id="NF002537">
    <property type="entry name" value="PRK02090.1"/>
    <property type="match status" value="1"/>
</dbReference>
<evidence type="ECO:0000259" key="6">
    <source>
        <dbReference type="Pfam" id="PF01507"/>
    </source>
</evidence>
<dbReference type="OrthoDB" id="9794018at2"/>
<dbReference type="EC" id="1.8.4.10" evidence="4"/>
<proteinExistence type="inferred from homology"/>
<dbReference type="InterPro" id="IPR014729">
    <property type="entry name" value="Rossmann-like_a/b/a_fold"/>
</dbReference>
<evidence type="ECO:0000313" key="7">
    <source>
        <dbReference type="EMBL" id="TBT94790.1"/>
    </source>
</evidence>
<dbReference type="PANTHER" id="PTHR46509">
    <property type="entry name" value="PHOSPHOADENOSINE PHOSPHOSULFATE REDUCTASE"/>
    <property type="match status" value="1"/>
</dbReference>
<comment type="catalytic activity">
    <reaction evidence="4">
        <text>[thioredoxin]-disulfide + sulfite + AMP + 2 H(+) = adenosine 5'-phosphosulfate + [thioredoxin]-dithiol</text>
        <dbReference type="Rhea" id="RHEA:21976"/>
        <dbReference type="Rhea" id="RHEA-COMP:10698"/>
        <dbReference type="Rhea" id="RHEA-COMP:10700"/>
        <dbReference type="ChEBI" id="CHEBI:15378"/>
        <dbReference type="ChEBI" id="CHEBI:17359"/>
        <dbReference type="ChEBI" id="CHEBI:29950"/>
        <dbReference type="ChEBI" id="CHEBI:50058"/>
        <dbReference type="ChEBI" id="CHEBI:58243"/>
        <dbReference type="ChEBI" id="CHEBI:456215"/>
        <dbReference type="EC" id="1.8.4.10"/>
    </reaction>
</comment>
<evidence type="ECO:0000256" key="5">
    <source>
        <dbReference type="SAM" id="MobiDB-lite"/>
    </source>
</evidence>
<protein>
    <recommendedName>
        <fullName evidence="4">Adenosine 5'-phosphosulfate reductase</fullName>
        <shortName evidence="4">APS reductase</shortName>
        <ecNumber evidence="4">1.8.4.10</ecNumber>
    </recommendedName>
    <alternativeName>
        <fullName evidence="4">5'-adenylylsulfate reductase</fullName>
    </alternativeName>
    <alternativeName>
        <fullName evidence="4">Thioredoxin-dependent 5'-adenylylsulfate reductase</fullName>
    </alternativeName>
</protein>